<evidence type="ECO:0000256" key="4">
    <source>
        <dbReference type="ARBA" id="ARBA00012531"/>
    </source>
</evidence>
<name>A0A7W6JWJ9_9SPHN</name>
<comment type="cofactor">
    <cofactor evidence="1">
        <name>Fe(2+)</name>
        <dbReference type="ChEBI" id="CHEBI:29033"/>
    </cofactor>
</comment>
<comment type="catalytic activity">
    <reaction evidence="10">
        <text>L-arginine + 2-oxoglutarate + O2 = guanidine + L-glutamate 5-semialdehyde + succinate + CO2</text>
        <dbReference type="Rhea" id="RHEA:31535"/>
        <dbReference type="ChEBI" id="CHEBI:15379"/>
        <dbReference type="ChEBI" id="CHEBI:16526"/>
        <dbReference type="ChEBI" id="CHEBI:16810"/>
        <dbReference type="ChEBI" id="CHEBI:30031"/>
        <dbReference type="ChEBI" id="CHEBI:30087"/>
        <dbReference type="ChEBI" id="CHEBI:32682"/>
        <dbReference type="ChEBI" id="CHEBI:58066"/>
        <dbReference type="EC" id="1.14.20.7"/>
    </reaction>
</comment>
<dbReference type="EC" id="1.14.20.7" evidence="3"/>
<protein>
    <recommendedName>
        <fullName evidence="5">2-oxoglutarate-dependent ethylene/succinate-forming enzyme</fullName>
        <ecNumber evidence="4">1.13.12.19</ecNumber>
        <ecNumber evidence="3">1.14.20.7</ecNumber>
    </recommendedName>
    <alternativeName>
        <fullName evidence="7">2-oxoglutarate dioxygenase (ethylene-forming)</fullName>
    </alternativeName>
    <alternativeName>
        <fullName evidence="8">2-oxoglutarate/L-arginine monooxygenase/decarboxylase (succinate-forming)</fullName>
    </alternativeName>
</protein>
<sequence>MAIVLDEVPLVSMAEQANDPEGFAQKFGQSFRRFGFAMVSDHGVPQELIDRAWAKTKEFFALPEEEKRQYHIPGGGGARGLTPFKTEIAKGATHVDLKEFWHIGRELAKGHRFEAQMAPNIWPHAPEGFKETFLELFQALDDAGDRLLSAIAVYLGLEPHWFDRAVKDGNSVLRLLHYPPVPANAPEVRAGAHEDINLITLLLGAEEAGLELLDKDGRWLPVKPPEGAMVVNVGDMLQRLTNHYLPSTTHRVVNPPVERRGTPRYSMPFFLHPAPDFLIETLPSTITNESPNRYPTPITAHDYLFERLVEIGLIKK</sequence>
<dbReference type="Proteomes" id="UP000557392">
    <property type="component" value="Unassembled WGS sequence"/>
</dbReference>
<dbReference type="InterPro" id="IPR027443">
    <property type="entry name" value="IPNS-like_sf"/>
</dbReference>
<dbReference type="PRINTS" id="PR00682">
    <property type="entry name" value="IPNSYNTHASE"/>
</dbReference>
<comment type="catalytic activity">
    <reaction evidence="9">
        <text>2-oxoglutarate + O2 + 2 H(+) = ethene + 3 CO2 + H2O</text>
        <dbReference type="Rhea" id="RHEA:31523"/>
        <dbReference type="ChEBI" id="CHEBI:15377"/>
        <dbReference type="ChEBI" id="CHEBI:15378"/>
        <dbReference type="ChEBI" id="CHEBI:15379"/>
        <dbReference type="ChEBI" id="CHEBI:16526"/>
        <dbReference type="ChEBI" id="CHEBI:16810"/>
        <dbReference type="ChEBI" id="CHEBI:18153"/>
        <dbReference type="EC" id="1.13.12.19"/>
    </reaction>
</comment>
<keyword evidence="6" id="KW-0266">Ethylene biosynthesis</keyword>
<dbReference type="EC" id="1.13.12.19" evidence="4"/>
<evidence type="ECO:0000313" key="14">
    <source>
        <dbReference type="Proteomes" id="UP000557392"/>
    </source>
</evidence>
<dbReference type="Pfam" id="PF14226">
    <property type="entry name" value="DIOX_N"/>
    <property type="match status" value="1"/>
</dbReference>
<keyword evidence="11" id="KW-0560">Oxidoreductase</keyword>
<dbReference type="PANTHER" id="PTHR47990">
    <property type="entry name" value="2-OXOGLUTARATE (2OG) AND FE(II)-DEPENDENT OXYGENASE SUPERFAMILY PROTEIN-RELATED"/>
    <property type="match status" value="1"/>
</dbReference>
<evidence type="ECO:0000313" key="13">
    <source>
        <dbReference type="EMBL" id="MBB4100889.1"/>
    </source>
</evidence>
<evidence type="ECO:0000256" key="10">
    <source>
        <dbReference type="ARBA" id="ARBA00049359"/>
    </source>
</evidence>
<keyword evidence="11" id="KW-0479">Metal-binding</keyword>
<evidence type="ECO:0000256" key="6">
    <source>
        <dbReference type="ARBA" id="ARBA00022666"/>
    </source>
</evidence>
<evidence type="ECO:0000256" key="7">
    <source>
        <dbReference type="ARBA" id="ARBA00031011"/>
    </source>
</evidence>
<dbReference type="SUPFAM" id="SSF51197">
    <property type="entry name" value="Clavaminate synthase-like"/>
    <property type="match status" value="1"/>
</dbReference>
<dbReference type="AlphaFoldDB" id="A0A7W6JWJ9"/>
<comment type="pathway">
    <text evidence="2">Alkene biosynthesis; ethylene biosynthesis via 2-oxoglutarate.</text>
</comment>
<dbReference type="PROSITE" id="PS51471">
    <property type="entry name" value="FE2OG_OXY"/>
    <property type="match status" value="1"/>
</dbReference>
<keyword evidence="13" id="KW-0223">Dioxygenase</keyword>
<dbReference type="GO" id="GO:0009693">
    <property type="term" value="P:ethylene biosynthetic process"/>
    <property type="evidence" value="ECO:0007669"/>
    <property type="project" value="UniProtKB-KW"/>
</dbReference>
<organism evidence="13 14">
    <name type="scientific">Sphingomonas kyeonggiensis</name>
    <dbReference type="NCBI Taxonomy" id="1268553"/>
    <lineage>
        <taxon>Bacteria</taxon>
        <taxon>Pseudomonadati</taxon>
        <taxon>Pseudomonadota</taxon>
        <taxon>Alphaproteobacteria</taxon>
        <taxon>Sphingomonadales</taxon>
        <taxon>Sphingomonadaceae</taxon>
        <taxon>Sphingomonas</taxon>
    </lineage>
</organism>
<evidence type="ECO:0000256" key="3">
    <source>
        <dbReference type="ARBA" id="ARBA00012293"/>
    </source>
</evidence>
<dbReference type="GO" id="GO:0046872">
    <property type="term" value="F:metal ion binding"/>
    <property type="evidence" value="ECO:0007669"/>
    <property type="project" value="UniProtKB-KW"/>
</dbReference>
<dbReference type="InterPro" id="IPR050231">
    <property type="entry name" value="Iron_ascorbate_oxido_reductase"/>
</dbReference>
<dbReference type="Pfam" id="PF03171">
    <property type="entry name" value="2OG-FeII_Oxy"/>
    <property type="match status" value="1"/>
</dbReference>
<dbReference type="Gene3D" id="2.60.120.330">
    <property type="entry name" value="B-lactam Antibiotic, Isopenicillin N Synthase, Chain"/>
    <property type="match status" value="1"/>
</dbReference>
<evidence type="ECO:0000256" key="11">
    <source>
        <dbReference type="RuleBase" id="RU003682"/>
    </source>
</evidence>
<evidence type="ECO:0000256" key="9">
    <source>
        <dbReference type="ARBA" id="ARBA00047725"/>
    </source>
</evidence>
<evidence type="ECO:0000256" key="5">
    <source>
        <dbReference type="ARBA" id="ARBA00019045"/>
    </source>
</evidence>
<feature type="domain" description="Fe2OG dioxygenase" evidence="12">
    <location>
        <begin position="168"/>
        <end position="273"/>
    </location>
</feature>
<proteinExistence type="inferred from homology"/>
<accession>A0A7W6JWJ9</accession>
<evidence type="ECO:0000256" key="2">
    <source>
        <dbReference type="ARBA" id="ARBA00004767"/>
    </source>
</evidence>
<dbReference type="InterPro" id="IPR005123">
    <property type="entry name" value="Oxoglu/Fe-dep_dioxygenase_dom"/>
</dbReference>
<comment type="caution">
    <text evidence="13">The sequence shown here is derived from an EMBL/GenBank/DDBJ whole genome shotgun (WGS) entry which is preliminary data.</text>
</comment>
<gene>
    <name evidence="13" type="ORF">GGR46_004478</name>
</gene>
<dbReference type="InterPro" id="IPR026992">
    <property type="entry name" value="DIOX_N"/>
</dbReference>
<dbReference type="InterPro" id="IPR044861">
    <property type="entry name" value="IPNS-like_FE2OG_OXY"/>
</dbReference>
<keyword evidence="14" id="KW-1185">Reference proteome</keyword>
<evidence type="ECO:0000259" key="12">
    <source>
        <dbReference type="PROSITE" id="PS51471"/>
    </source>
</evidence>
<evidence type="ECO:0000256" key="1">
    <source>
        <dbReference type="ARBA" id="ARBA00001954"/>
    </source>
</evidence>
<reference evidence="13 14" key="1">
    <citation type="submission" date="2020-08" db="EMBL/GenBank/DDBJ databases">
        <title>Genomic Encyclopedia of Type Strains, Phase IV (KMG-IV): sequencing the most valuable type-strain genomes for metagenomic binning, comparative biology and taxonomic classification.</title>
        <authorList>
            <person name="Goeker M."/>
        </authorList>
    </citation>
    <scope>NUCLEOTIDE SEQUENCE [LARGE SCALE GENOMIC DNA]</scope>
    <source>
        <strain evidence="13 14">DSM 101806</strain>
    </source>
</reference>
<dbReference type="GO" id="GO:0102276">
    <property type="term" value="F:2-oxoglutarate oxygenase/decarboxylase (ethylene-forming) activity"/>
    <property type="evidence" value="ECO:0007669"/>
    <property type="project" value="UniProtKB-EC"/>
</dbReference>
<dbReference type="RefSeq" id="WP_184000247.1">
    <property type="nucleotide sequence ID" value="NZ_JACIEH010000004.1"/>
</dbReference>
<dbReference type="GO" id="GO:0051213">
    <property type="term" value="F:dioxygenase activity"/>
    <property type="evidence" value="ECO:0007669"/>
    <property type="project" value="UniProtKB-KW"/>
</dbReference>
<keyword evidence="11" id="KW-0408">Iron</keyword>
<evidence type="ECO:0000256" key="8">
    <source>
        <dbReference type="ARBA" id="ARBA00031282"/>
    </source>
</evidence>
<dbReference type="EMBL" id="JACIEH010000004">
    <property type="protein sequence ID" value="MBB4100889.1"/>
    <property type="molecule type" value="Genomic_DNA"/>
</dbReference>
<comment type="similarity">
    <text evidence="11">Belongs to the iron/ascorbate-dependent oxidoreductase family.</text>
</comment>